<name>A0A0F9I283_9ZZZZ</name>
<organism evidence="1">
    <name type="scientific">marine sediment metagenome</name>
    <dbReference type="NCBI Taxonomy" id="412755"/>
    <lineage>
        <taxon>unclassified sequences</taxon>
        <taxon>metagenomes</taxon>
        <taxon>ecological metagenomes</taxon>
    </lineage>
</organism>
<dbReference type="Gene3D" id="1.10.3230.20">
    <property type="entry name" value="P22 tail accessory factor (Gp4)"/>
    <property type="match status" value="1"/>
</dbReference>
<dbReference type="EMBL" id="LAZR01013513">
    <property type="protein sequence ID" value="KKM21617.1"/>
    <property type="molecule type" value="Genomic_DNA"/>
</dbReference>
<dbReference type="InterPro" id="IPR038258">
    <property type="entry name" value="Gp4_sf"/>
</dbReference>
<comment type="caution">
    <text evidence="1">The sequence shown here is derived from an EMBL/GenBank/DDBJ whole genome shotgun (WGS) entry which is preliminary data.</text>
</comment>
<reference evidence="1" key="1">
    <citation type="journal article" date="2015" name="Nature">
        <title>Complex archaea that bridge the gap between prokaryotes and eukaryotes.</title>
        <authorList>
            <person name="Spang A."/>
            <person name="Saw J.H."/>
            <person name="Jorgensen S.L."/>
            <person name="Zaremba-Niedzwiedzka K."/>
            <person name="Martijn J."/>
            <person name="Lind A.E."/>
            <person name="van Eijk R."/>
            <person name="Schleper C."/>
            <person name="Guy L."/>
            <person name="Ettema T.J."/>
        </authorList>
    </citation>
    <scope>NUCLEOTIDE SEQUENCE</scope>
</reference>
<evidence type="ECO:0000313" key="1">
    <source>
        <dbReference type="EMBL" id="KKM21617.1"/>
    </source>
</evidence>
<dbReference type="AlphaFoldDB" id="A0A0F9I283"/>
<gene>
    <name evidence="1" type="ORF">LCGC14_1633670</name>
</gene>
<feature type="non-terminal residue" evidence="1">
    <location>
        <position position="260"/>
    </location>
</feature>
<protein>
    <submittedName>
        <fullName evidence="1">Uncharacterized protein</fullName>
    </submittedName>
</protein>
<accession>A0A0F9I283</accession>
<sequence>MAVSGSKNYSITTADIIAGALRKIGVYDQGETISGEDTASSTIALNLMVKEWVADGADIFLRSESILFLQPNTQSYVLTTAEITDTITGETTLSSAEASGQTVIAVTSSTGMTAADRVGIKMDDNTIHWTTIVTVDSSSQITITTATDDDAASGNKVYAYTTKSDKPNKILYAFRRDINDFDTEVTIVGQNEYSRQSSKKSDGPPVELFFNPQGNQTTAKLWVWPDNGGKNWDKLVLITQLYPDDFDAGSNNPDFPSEWG</sequence>
<proteinExistence type="predicted"/>